<evidence type="ECO:0000256" key="1">
    <source>
        <dbReference type="ARBA" id="ARBA00005054"/>
    </source>
</evidence>
<evidence type="ECO:0000259" key="8">
    <source>
        <dbReference type="Pfam" id="PF00551"/>
    </source>
</evidence>
<feature type="binding site" evidence="6">
    <location>
        <begin position="33"/>
        <end position="35"/>
    </location>
    <ligand>
        <name>N(1)-(5-phospho-beta-D-ribosyl)glycinamide</name>
        <dbReference type="ChEBI" id="CHEBI:143788"/>
    </ligand>
</feature>
<evidence type="ECO:0000256" key="6">
    <source>
        <dbReference type="HAMAP-Rule" id="MF_01930"/>
    </source>
</evidence>
<evidence type="ECO:0000256" key="5">
    <source>
        <dbReference type="ARBA" id="ARBA00047664"/>
    </source>
</evidence>
<evidence type="ECO:0000256" key="3">
    <source>
        <dbReference type="ARBA" id="ARBA00022755"/>
    </source>
</evidence>
<evidence type="ECO:0000256" key="7">
    <source>
        <dbReference type="SAM" id="MobiDB-lite"/>
    </source>
</evidence>
<keyword evidence="3 6" id="KW-0658">Purine biosynthesis</keyword>
<feature type="binding site" evidence="6">
    <location>
        <position position="127"/>
    </location>
    <ligand>
        <name>(6R)-10-formyltetrahydrofolate</name>
        <dbReference type="ChEBI" id="CHEBI:195366"/>
    </ligand>
</feature>
<feature type="region of interest" description="Disordered" evidence="7">
    <location>
        <begin position="1"/>
        <end position="22"/>
    </location>
</feature>
<dbReference type="Proteomes" id="UP000218598">
    <property type="component" value="Unassembled WGS sequence"/>
</dbReference>
<comment type="similarity">
    <text evidence="4 6">Belongs to the GART family.</text>
</comment>
<dbReference type="UniPathway" id="UPA00074">
    <property type="reaction ID" value="UER00126"/>
</dbReference>
<dbReference type="Pfam" id="PF00551">
    <property type="entry name" value="Formyl_trans_N"/>
    <property type="match status" value="1"/>
</dbReference>
<dbReference type="EC" id="2.1.2.2" evidence="6"/>
<dbReference type="GO" id="GO:0006189">
    <property type="term" value="P:'de novo' IMP biosynthetic process"/>
    <property type="evidence" value="ECO:0007669"/>
    <property type="project" value="UniProtKB-UniRule"/>
</dbReference>
<dbReference type="CDD" id="cd08645">
    <property type="entry name" value="FMT_core_GART"/>
    <property type="match status" value="1"/>
</dbReference>
<feature type="site" description="Raises pKa of active site His" evidence="6">
    <location>
        <position position="165"/>
    </location>
</feature>
<dbReference type="PANTHER" id="PTHR43369:SF2">
    <property type="entry name" value="PHOSPHORIBOSYLGLYCINAMIDE FORMYLTRANSFERASE"/>
    <property type="match status" value="1"/>
</dbReference>
<dbReference type="HAMAP" id="MF_01930">
    <property type="entry name" value="PurN"/>
    <property type="match status" value="1"/>
</dbReference>
<dbReference type="InterPro" id="IPR036477">
    <property type="entry name" value="Formyl_transf_N_sf"/>
</dbReference>
<dbReference type="GO" id="GO:0005829">
    <property type="term" value="C:cytosol"/>
    <property type="evidence" value="ECO:0007669"/>
    <property type="project" value="TreeGrafter"/>
</dbReference>
<dbReference type="SUPFAM" id="SSF53328">
    <property type="entry name" value="Formyltransferase"/>
    <property type="match status" value="1"/>
</dbReference>
<accession>A0A2A3YLV1</accession>
<proteinExistence type="inferred from homology"/>
<comment type="function">
    <text evidence="6">Catalyzes the transfer of a formyl group from 10-formyltetrahydrofolate to 5-phospho-ribosyl-glycinamide (GAR), producing 5-phospho-ribosyl-N-formylglycinamide (FGAR) and tetrahydrofolate.</text>
</comment>
<name>A0A2A3YLV1_9MICO</name>
<feature type="domain" description="Formyl transferase N-terminal" evidence="8">
    <location>
        <begin position="25"/>
        <end position="202"/>
    </location>
</feature>
<dbReference type="NCBIfam" id="TIGR00639">
    <property type="entry name" value="PurN"/>
    <property type="match status" value="1"/>
</dbReference>
<dbReference type="PANTHER" id="PTHR43369">
    <property type="entry name" value="PHOSPHORIBOSYLGLYCINAMIDE FORMYLTRANSFERASE"/>
    <property type="match status" value="1"/>
</dbReference>
<comment type="pathway">
    <text evidence="1 6">Purine metabolism; IMP biosynthesis via de novo pathway; N(2)-formyl-N(1)-(5-phospho-D-ribosyl)glycinamide from N(1)-(5-phospho-D-ribosyl)glycinamide (10-formyl THF route): step 1/1.</text>
</comment>
<dbReference type="Gene3D" id="3.40.50.170">
    <property type="entry name" value="Formyl transferase, N-terminal domain"/>
    <property type="match status" value="1"/>
</dbReference>
<feature type="active site" description="Proton donor" evidence="6">
    <location>
        <position position="129"/>
    </location>
</feature>
<reference evidence="9 10" key="1">
    <citation type="journal article" date="2017" name="Elife">
        <title>Extensive horizontal gene transfer in cheese-associated bacteria.</title>
        <authorList>
            <person name="Bonham K.S."/>
            <person name="Wolfe B.E."/>
            <person name="Dutton R.J."/>
        </authorList>
    </citation>
    <scope>NUCLEOTIDE SEQUENCE [LARGE SCALE GENOMIC DNA]</scope>
    <source>
        <strain evidence="9 10">341_9</strain>
    </source>
</reference>
<keyword evidence="10" id="KW-1185">Reference proteome</keyword>
<evidence type="ECO:0000313" key="9">
    <source>
        <dbReference type="EMBL" id="PCC40336.1"/>
    </source>
</evidence>
<organism evidence="9 10">
    <name type="scientific">Brachybacterium alimentarium</name>
    <dbReference type="NCBI Taxonomy" id="47845"/>
    <lineage>
        <taxon>Bacteria</taxon>
        <taxon>Bacillati</taxon>
        <taxon>Actinomycetota</taxon>
        <taxon>Actinomycetes</taxon>
        <taxon>Micrococcales</taxon>
        <taxon>Dermabacteraceae</taxon>
        <taxon>Brachybacterium</taxon>
    </lineage>
</organism>
<protein>
    <recommendedName>
        <fullName evidence="6">Phosphoribosylglycinamide formyltransferase</fullName>
        <ecNumber evidence="6">2.1.2.2</ecNumber>
    </recommendedName>
    <alternativeName>
        <fullName evidence="6">5'-phosphoribosylglycinamide transformylase</fullName>
    </alternativeName>
    <alternativeName>
        <fullName evidence="6">GAR transformylase</fullName>
        <shortName evidence="6">GART</shortName>
    </alternativeName>
</protein>
<dbReference type="PROSITE" id="PS00373">
    <property type="entry name" value="GART"/>
    <property type="match status" value="1"/>
</dbReference>
<dbReference type="InterPro" id="IPR004607">
    <property type="entry name" value="GART"/>
</dbReference>
<feature type="compositionally biased region" description="Basic residues" evidence="7">
    <location>
        <begin position="1"/>
        <end position="12"/>
    </location>
</feature>
<evidence type="ECO:0000256" key="4">
    <source>
        <dbReference type="ARBA" id="ARBA00038440"/>
    </source>
</evidence>
<sequence>MRPARARPHRRGRGDYPGPVTRTPITVLISGTGSNLSALLRATAEPDCPYTVVGVIADRDATGLEQARTAGIPTEVVRLRDHADRAAWDEALAAAVARTEPQLVVLAGFMKLVGPPLLDAFGGRIVNTHPALLPSFPGAHGVRDALAHGVKITGASVIEVDAGVDTGRILAQVAVEILEDDTEDTLHERIKTAEQPLLVDVVRRLAAESTGR</sequence>
<dbReference type="EMBL" id="NRGR01000007">
    <property type="protein sequence ID" value="PCC40336.1"/>
    <property type="molecule type" value="Genomic_DNA"/>
</dbReference>
<dbReference type="AlphaFoldDB" id="A0A2A3YLV1"/>
<dbReference type="GO" id="GO:0004644">
    <property type="term" value="F:phosphoribosylglycinamide formyltransferase activity"/>
    <property type="evidence" value="ECO:0007669"/>
    <property type="project" value="UniProtKB-UniRule"/>
</dbReference>
<dbReference type="InterPro" id="IPR001555">
    <property type="entry name" value="GART_AS"/>
</dbReference>
<dbReference type="OrthoDB" id="9806170at2"/>
<comment type="caution">
    <text evidence="9">The sequence shown here is derived from an EMBL/GenBank/DDBJ whole genome shotgun (WGS) entry which is preliminary data.</text>
</comment>
<feature type="binding site" evidence="6">
    <location>
        <position position="85"/>
    </location>
    <ligand>
        <name>(6R)-10-formyltetrahydrofolate</name>
        <dbReference type="ChEBI" id="CHEBI:195366"/>
    </ligand>
</feature>
<gene>
    <name evidence="6" type="primary">purN</name>
    <name evidence="9" type="ORF">CIK66_04100</name>
</gene>
<dbReference type="InterPro" id="IPR002376">
    <property type="entry name" value="Formyl_transf_N"/>
</dbReference>
<evidence type="ECO:0000256" key="2">
    <source>
        <dbReference type="ARBA" id="ARBA00022679"/>
    </source>
</evidence>
<comment type="catalytic activity">
    <reaction evidence="5 6">
        <text>N(1)-(5-phospho-beta-D-ribosyl)glycinamide + (6R)-10-formyltetrahydrofolate = N(2)-formyl-N(1)-(5-phospho-beta-D-ribosyl)glycinamide + (6S)-5,6,7,8-tetrahydrofolate + H(+)</text>
        <dbReference type="Rhea" id="RHEA:15053"/>
        <dbReference type="ChEBI" id="CHEBI:15378"/>
        <dbReference type="ChEBI" id="CHEBI:57453"/>
        <dbReference type="ChEBI" id="CHEBI:143788"/>
        <dbReference type="ChEBI" id="CHEBI:147286"/>
        <dbReference type="ChEBI" id="CHEBI:195366"/>
        <dbReference type="EC" id="2.1.2.2"/>
    </reaction>
</comment>
<keyword evidence="2 6" id="KW-0808">Transferase</keyword>
<evidence type="ECO:0000313" key="10">
    <source>
        <dbReference type="Proteomes" id="UP000218598"/>
    </source>
</evidence>
<feature type="binding site" evidence="6">
    <location>
        <begin position="110"/>
        <end position="113"/>
    </location>
    <ligand>
        <name>(6R)-10-formyltetrahydrofolate</name>
        <dbReference type="ChEBI" id="CHEBI:195366"/>
    </ligand>
</feature>